<evidence type="ECO:0000313" key="3">
    <source>
        <dbReference type="Proteomes" id="UP000478052"/>
    </source>
</evidence>
<organism evidence="2 3">
    <name type="scientific">Aphis craccivora</name>
    <name type="common">Cowpea aphid</name>
    <dbReference type="NCBI Taxonomy" id="307492"/>
    <lineage>
        <taxon>Eukaryota</taxon>
        <taxon>Metazoa</taxon>
        <taxon>Ecdysozoa</taxon>
        <taxon>Arthropoda</taxon>
        <taxon>Hexapoda</taxon>
        <taxon>Insecta</taxon>
        <taxon>Pterygota</taxon>
        <taxon>Neoptera</taxon>
        <taxon>Paraneoptera</taxon>
        <taxon>Hemiptera</taxon>
        <taxon>Sternorrhyncha</taxon>
        <taxon>Aphidomorpha</taxon>
        <taxon>Aphidoidea</taxon>
        <taxon>Aphididae</taxon>
        <taxon>Aphidini</taxon>
        <taxon>Aphis</taxon>
        <taxon>Aphis</taxon>
    </lineage>
</organism>
<dbReference type="GO" id="GO:0016491">
    <property type="term" value="F:oxidoreductase activity"/>
    <property type="evidence" value="ECO:0007669"/>
    <property type="project" value="UniProtKB-KW"/>
</dbReference>
<dbReference type="AlphaFoldDB" id="A0A6G0ZDQ3"/>
<dbReference type="EMBL" id="VUJU01000689">
    <property type="protein sequence ID" value="KAF0768849.1"/>
    <property type="molecule type" value="Genomic_DNA"/>
</dbReference>
<dbReference type="PANTHER" id="PTHR43157">
    <property type="entry name" value="PHOSPHATIDYLINOSITOL-GLYCAN BIOSYNTHESIS CLASS F PROTEIN-RELATED"/>
    <property type="match status" value="1"/>
</dbReference>
<dbReference type="InterPro" id="IPR002347">
    <property type="entry name" value="SDR_fam"/>
</dbReference>
<protein>
    <submittedName>
        <fullName evidence="2">Retinol dehydrogenase 13-like</fullName>
    </submittedName>
</protein>
<reference evidence="2 3" key="1">
    <citation type="submission" date="2019-08" db="EMBL/GenBank/DDBJ databases">
        <title>Whole genome of Aphis craccivora.</title>
        <authorList>
            <person name="Voronova N.V."/>
            <person name="Shulinski R.S."/>
            <person name="Bandarenka Y.V."/>
            <person name="Zhorov D.G."/>
            <person name="Warner D."/>
        </authorList>
    </citation>
    <scope>NUCLEOTIDE SEQUENCE [LARGE SCALE GENOMIC DNA]</scope>
    <source>
        <strain evidence="2">180601</strain>
        <tissue evidence="2">Whole Body</tissue>
    </source>
</reference>
<dbReference type="PANTHER" id="PTHR43157:SF31">
    <property type="entry name" value="PHOSPHATIDYLINOSITOL-GLYCAN BIOSYNTHESIS CLASS F PROTEIN"/>
    <property type="match status" value="1"/>
</dbReference>
<evidence type="ECO:0000256" key="1">
    <source>
        <dbReference type="ARBA" id="ARBA00023002"/>
    </source>
</evidence>
<dbReference type="InterPro" id="IPR036291">
    <property type="entry name" value="NAD(P)-bd_dom_sf"/>
</dbReference>
<keyword evidence="3" id="KW-1185">Reference proteome</keyword>
<dbReference type="SUPFAM" id="SSF51735">
    <property type="entry name" value="NAD(P)-binding Rossmann-fold domains"/>
    <property type="match status" value="1"/>
</dbReference>
<name>A0A6G0ZDQ3_APHCR</name>
<proteinExistence type="predicted"/>
<dbReference type="PRINTS" id="PR00081">
    <property type="entry name" value="GDHRDH"/>
</dbReference>
<dbReference type="OrthoDB" id="191139at2759"/>
<dbReference type="Proteomes" id="UP000478052">
    <property type="component" value="Unassembled WGS sequence"/>
</dbReference>
<dbReference type="Gene3D" id="3.40.50.720">
    <property type="entry name" value="NAD(P)-binding Rossmann-like Domain"/>
    <property type="match status" value="1"/>
</dbReference>
<evidence type="ECO:0000313" key="2">
    <source>
        <dbReference type="EMBL" id="KAF0768849.1"/>
    </source>
</evidence>
<sequence>MVTDEPPQKVIKRRGLQQTTAEKRRVTVLAVYHSKVVKVFISNSRFTSSDIHRSMIKIPKPLIYISVFGTVCGGAYLIKDVLSGKDYKIKTSAANKVIIITGANTGLGKEAARLLAIKNATVVMACRDLEKCEKSRVELALMSRNKRLFCRKCDLSSQESIRQFATKFQKEFNRLDVLINNAGVMRCSKSVTKEGIETHLGVNHMGHFLLTNLLLDCLKKSAPSRIVNVTMLKHGSSKINKEDLNSELSYNEEEAYNQSKLANLMFTIKLDEILKDTGVTVNAIYPGICTTDISRHLPFYNSVTRFFIKPMAWLFLKSAAKGSQTLVHAALDPELENISGQFISNFKIIPMPFRARDQKTVEWLWKVSEKWTKVKENVSPEL</sequence>
<dbReference type="Pfam" id="PF00106">
    <property type="entry name" value="adh_short"/>
    <property type="match status" value="1"/>
</dbReference>
<keyword evidence="1" id="KW-0560">Oxidoreductase</keyword>
<gene>
    <name evidence="2" type="ORF">FWK35_00007245</name>
</gene>
<comment type="caution">
    <text evidence="2">The sequence shown here is derived from an EMBL/GenBank/DDBJ whole genome shotgun (WGS) entry which is preliminary data.</text>
</comment>
<accession>A0A6G0ZDQ3</accession>